<evidence type="ECO:0000256" key="10">
    <source>
        <dbReference type="ARBA" id="ARBA00022691"/>
    </source>
</evidence>
<dbReference type="InterPro" id="IPR016181">
    <property type="entry name" value="Acyl_CoA_acyltransferase"/>
</dbReference>
<dbReference type="STRING" id="52770.BSZ40_04355"/>
<dbReference type="FunFam" id="1.10.1270.20:FF:000002">
    <property type="entry name" value="tRNA (guanine-N(1)-)-methyltransferase"/>
    <property type="match status" value="1"/>
</dbReference>
<dbReference type="SUPFAM" id="SSF55729">
    <property type="entry name" value="Acyl-CoA N-acyltransferases (Nat)"/>
    <property type="match status" value="1"/>
</dbReference>
<dbReference type="GO" id="GO:0052906">
    <property type="term" value="F:tRNA (guanine(37)-N1)-methyltransferase activity"/>
    <property type="evidence" value="ECO:0007669"/>
    <property type="project" value="UniProtKB-UniRule"/>
</dbReference>
<dbReference type="Pfam" id="PF00583">
    <property type="entry name" value="Acetyltransf_1"/>
    <property type="match status" value="1"/>
</dbReference>
<dbReference type="NCBIfam" id="NF000648">
    <property type="entry name" value="PRK00026.1"/>
    <property type="match status" value="1"/>
</dbReference>
<evidence type="ECO:0000256" key="6">
    <source>
        <dbReference type="ARBA" id="ARBA00014679"/>
    </source>
</evidence>
<dbReference type="PANTHER" id="PTHR46417:SF1">
    <property type="entry name" value="TRNA (GUANINE-N(1)-)-METHYLTRANSFERASE"/>
    <property type="match status" value="1"/>
</dbReference>
<keyword evidence="19" id="KW-1185">Reference proteome</keyword>
<keyword evidence="9 15" id="KW-0808">Transferase</keyword>
<feature type="region of interest" description="Disordered" evidence="16">
    <location>
        <begin position="93"/>
        <end position="113"/>
    </location>
</feature>
<dbReference type="Gene3D" id="3.40.630.30">
    <property type="match status" value="1"/>
</dbReference>
<evidence type="ECO:0000256" key="15">
    <source>
        <dbReference type="HAMAP-Rule" id="MF_00605"/>
    </source>
</evidence>
<dbReference type="GO" id="GO:0005829">
    <property type="term" value="C:cytosol"/>
    <property type="evidence" value="ECO:0007669"/>
    <property type="project" value="TreeGrafter"/>
</dbReference>
<dbReference type="PROSITE" id="PS51186">
    <property type="entry name" value="GNAT"/>
    <property type="match status" value="1"/>
</dbReference>
<dbReference type="Gene3D" id="3.40.1280.10">
    <property type="match status" value="1"/>
</dbReference>
<evidence type="ECO:0000256" key="13">
    <source>
        <dbReference type="ARBA" id="ARBA00033392"/>
    </source>
</evidence>
<dbReference type="Gene3D" id="1.10.1270.20">
    <property type="entry name" value="tRNA(m1g37)methyltransferase, domain 2"/>
    <property type="match status" value="1"/>
</dbReference>
<evidence type="ECO:0000256" key="1">
    <source>
        <dbReference type="ARBA" id="ARBA00002634"/>
    </source>
</evidence>
<dbReference type="InterPro" id="IPR023148">
    <property type="entry name" value="tRNA_m1G_MeTrfase_C_sf"/>
</dbReference>
<dbReference type="FunCoup" id="A0A1Q5PXG5">
    <property type="interactions" value="122"/>
</dbReference>
<evidence type="ECO:0000256" key="4">
    <source>
        <dbReference type="ARBA" id="ARBA00011738"/>
    </source>
</evidence>
<reference evidence="19" key="1">
    <citation type="submission" date="2016-12" db="EMBL/GenBank/DDBJ databases">
        <authorList>
            <person name="Meng X."/>
        </authorList>
    </citation>
    <scope>NUCLEOTIDE SEQUENCE [LARGE SCALE GENOMIC DNA]</scope>
    <source>
        <strain evidence="19">DSM 20732</strain>
    </source>
</reference>
<protein>
    <recommendedName>
        <fullName evidence="6 15">tRNA (guanine-N(1)-)-methyltransferase</fullName>
        <ecNumber evidence="5 15">2.1.1.228</ecNumber>
    </recommendedName>
    <alternativeName>
        <fullName evidence="12 15">M1G-methyltransferase</fullName>
    </alternativeName>
    <alternativeName>
        <fullName evidence="13 15">tRNA [GM37] methyltransferase</fullName>
    </alternativeName>
</protein>
<dbReference type="Pfam" id="PF01746">
    <property type="entry name" value="tRNA_m1G_MT"/>
    <property type="match status" value="2"/>
</dbReference>
<dbReference type="InterPro" id="IPR002649">
    <property type="entry name" value="tRNA_m1G_MeTrfase_TrmD"/>
</dbReference>
<keyword evidence="11 15" id="KW-0819">tRNA processing</keyword>
<dbReference type="Proteomes" id="UP000185612">
    <property type="component" value="Unassembled WGS sequence"/>
</dbReference>
<organism evidence="18 19">
    <name type="scientific">Buchananella hordeovulneris</name>
    <dbReference type="NCBI Taxonomy" id="52770"/>
    <lineage>
        <taxon>Bacteria</taxon>
        <taxon>Bacillati</taxon>
        <taxon>Actinomycetota</taxon>
        <taxon>Actinomycetes</taxon>
        <taxon>Actinomycetales</taxon>
        <taxon>Actinomycetaceae</taxon>
        <taxon>Buchananella</taxon>
    </lineage>
</organism>
<dbReference type="SUPFAM" id="SSF75217">
    <property type="entry name" value="alpha/beta knot"/>
    <property type="match status" value="1"/>
</dbReference>
<accession>A0A1Q5PXG5</accession>
<evidence type="ECO:0000259" key="17">
    <source>
        <dbReference type="PROSITE" id="PS51186"/>
    </source>
</evidence>
<comment type="catalytic activity">
    <reaction evidence="14 15">
        <text>guanosine(37) in tRNA + S-adenosyl-L-methionine = N(1)-methylguanosine(37) in tRNA + S-adenosyl-L-homocysteine + H(+)</text>
        <dbReference type="Rhea" id="RHEA:36899"/>
        <dbReference type="Rhea" id="RHEA-COMP:10145"/>
        <dbReference type="Rhea" id="RHEA-COMP:10147"/>
        <dbReference type="ChEBI" id="CHEBI:15378"/>
        <dbReference type="ChEBI" id="CHEBI:57856"/>
        <dbReference type="ChEBI" id="CHEBI:59789"/>
        <dbReference type="ChEBI" id="CHEBI:73542"/>
        <dbReference type="ChEBI" id="CHEBI:74269"/>
        <dbReference type="EC" id="2.1.1.228"/>
    </reaction>
</comment>
<comment type="subcellular location">
    <subcellularLocation>
        <location evidence="2 15">Cytoplasm</location>
    </subcellularLocation>
</comment>
<evidence type="ECO:0000256" key="8">
    <source>
        <dbReference type="ARBA" id="ARBA00022603"/>
    </source>
</evidence>
<evidence type="ECO:0000256" key="12">
    <source>
        <dbReference type="ARBA" id="ARBA00029736"/>
    </source>
</evidence>
<keyword evidence="10 15" id="KW-0949">S-adenosyl-L-methionine</keyword>
<dbReference type="OrthoDB" id="9807416at2"/>
<feature type="domain" description="N-acetyltransferase" evidence="17">
    <location>
        <begin position="297"/>
        <end position="478"/>
    </location>
</feature>
<dbReference type="InParanoid" id="A0A1Q5PXG5"/>
<dbReference type="GO" id="GO:0002939">
    <property type="term" value="P:tRNA N1-guanine methylation"/>
    <property type="evidence" value="ECO:0007669"/>
    <property type="project" value="TreeGrafter"/>
</dbReference>
<keyword evidence="8 15" id="KW-0489">Methyltransferase</keyword>
<sequence length="478" mass="51295">MRIDIVSIFPAYLDALQLSLVGKAAEAGLVELHVHDLRDVTTDRHRTVDDTPVGGGAGMVMRPDVWGRMLDPLLGLGPAAPAPAPAARASLLGPLAPDAGQTADGPRHVNLPGRPRRILAIPTPAGTPLTQATAFDLAGADQLVIACGRYEGIDARVADHYAARGVEVHEFSLGDFVLNGGEVAALALVEAVVRLVPGVVGNPESLVEESHGAAGLLEYPVYTRPLQWHDQQVPTVLTSGNHAAIRRWRRDQALSRTAARRPDMLSRLQADQLDRADRLLLAHLGWYAPQDGHPTELEVRPARPQEADALATLAAVTFPAACPPELPQDAIAQHIATHLTTDIFTRLIADPQADVLVAATRAGLVGYSVCLLLPGGQPHWFGEELPPALAPLAGQDLVEMSKCYVLPAARGTGVAARLIEASVQRARERHASHMWLGTNKANRHARKAYERAGFEYAGRRNFEVAGLPQSDVAYLRRL</sequence>
<dbReference type="InterPro" id="IPR000182">
    <property type="entry name" value="GNAT_dom"/>
</dbReference>
<feature type="binding site" evidence="15">
    <location>
        <begin position="173"/>
        <end position="178"/>
    </location>
    <ligand>
        <name>S-adenosyl-L-methionine</name>
        <dbReference type="ChEBI" id="CHEBI:59789"/>
    </ligand>
</feature>
<dbReference type="AlphaFoldDB" id="A0A1Q5PXG5"/>
<evidence type="ECO:0000313" key="18">
    <source>
        <dbReference type="EMBL" id="OKL52142.1"/>
    </source>
</evidence>
<feature type="binding site" evidence="15">
    <location>
        <position position="148"/>
    </location>
    <ligand>
        <name>S-adenosyl-L-methionine</name>
        <dbReference type="ChEBI" id="CHEBI:59789"/>
    </ligand>
</feature>
<dbReference type="InterPro" id="IPR029028">
    <property type="entry name" value="Alpha/beta_knot_MTases"/>
</dbReference>
<evidence type="ECO:0000256" key="14">
    <source>
        <dbReference type="ARBA" id="ARBA00047783"/>
    </source>
</evidence>
<gene>
    <name evidence="15" type="primary">trmD</name>
    <name evidence="18" type="ORF">BSZ40_04355</name>
</gene>
<dbReference type="EMBL" id="MQVS01000003">
    <property type="protein sequence ID" value="OKL52142.1"/>
    <property type="molecule type" value="Genomic_DNA"/>
</dbReference>
<comment type="caution">
    <text evidence="18">The sequence shown here is derived from an EMBL/GenBank/DDBJ whole genome shotgun (WGS) entry which is preliminary data.</text>
</comment>
<comment type="similarity">
    <text evidence="3 15">Belongs to the RNA methyltransferase TrmD family.</text>
</comment>
<dbReference type="GO" id="GO:0016747">
    <property type="term" value="F:acyltransferase activity, transferring groups other than amino-acyl groups"/>
    <property type="evidence" value="ECO:0007669"/>
    <property type="project" value="InterPro"/>
</dbReference>
<evidence type="ECO:0000256" key="7">
    <source>
        <dbReference type="ARBA" id="ARBA00022490"/>
    </source>
</evidence>
<dbReference type="InterPro" id="IPR029026">
    <property type="entry name" value="tRNA_m1G_MTases_N"/>
</dbReference>
<comment type="function">
    <text evidence="1 15">Specifically methylates guanosine-37 in various tRNAs.</text>
</comment>
<proteinExistence type="inferred from homology"/>
<evidence type="ECO:0000256" key="3">
    <source>
        <dbReference type="ARBA" id="ARBA00007630"/>
    </source>
</evidence>
<dbReference type="RefSeq" id="WP_073823659.1">
    <property type="nucleotide sequence ID" value="NZ_MQVS01000003.1"/>
</dbReference>
<dbReference type="InterPro" id="IPR016009">
    <property type="entry name" value="tRNA_MeTrfase_TRMD/TRM10"/>
</dbReference>
<evidence type="ECO:0000256" key="11">
    <source>
        <dbReference type="ARBA" id="ARBA00022694"/>
    </source>
</evidence>
<dbReference type="EC" id="2.1.1.228" evidence="5 15"/>
<dbReference type="PANTHER" id="PTHR46417">
    <property type="entry name" value="TRNA (GUANINE-N(1)-)-METHYLTRANSFERASE"/>
    <property type="match status" value="1"/>
</dbReference>
<comment type="subunit">
    <text evidence="4 15">Homodimer.</text>
</comment>
<name>A0A1Q5PXG5_9ACTO</name>
<dbReference type="CDD" id="cd04301">
    <property type="entry name" value="NAT_SF"/>
    <property type="match status" value="1"/>
</dbReference>
<dbReference type="CDD" id="cd18080">
    <property type="entry name" value="TrmD-like"/>
    <property type="match status" value="1"/>
</dbReference>
<evidence type="ECO:0000256" key="2">
    <source>
        <dbReference type="ARBA" id="ARBA00004496"/>
    </source>
</evidence>
<keyword evidence="7 15" id="KW-0963">Cytoplasm</keyword>
<evidence type="ECO:0000256" key="5">
    <source>
        <dbReference type="ARBA" id="ARBA00012807"/>
    </source>
</evidence>
<evidence type="ECO:0000256" key="9">
    <source>
        <dbReference type="ARBA" id="ARBA00022679"/>
    </source>
</evidence>
<evidence type="ECO:0000256" key="16">
    <source>
        <dbReference type="SAM" id="MobiDB-lite"/>
    </source>
</evidence>
<evidence type="ECO:0000313" key="19">
    <source>
        <dbReference type="Proteomes" id="UP000185612"/>
    </source>
</evidence>
<dbReference type="HAMAP" id="MF_00605">
    <property type="entry name" value="TrmD"/>
    <property type="match status" value="1"/>
</dbReference>